<keyword evidence="8" id="KW-1185">Reference proteome</keyword>
<dbReference type="EMBL" id="JASZZN010000035">
    <property type="protein sequence ID" value="MDM4019299.1"/>
    <property type="molecule type" value="Genomic_DNA"/>
</dbReference>
<evidence type="ECO:0000256" key="2">
    <source>
        <dbReference type="ARBA" id="ARBA00012150"/>
    </source>
</evidence>
<organism evidence="7 8">
    <name type="scientific">Roseiconus lacunae</name>
    <dbReference type="NCBI Taxonomy" id="2605694"/>
    <lineage>
        <taxon>Bacteria</taxon>
        <taxon>Pseudomonadati</taxon>
        <taxon>Planctomycetota</taxon>
        <taxon>Planctomycetia</taxon>
        <taxon>Pirellulales</taxon>
        <taxon>Pirellulaceae</taxon>
        <taxon>Roseiconus</taxon>
    </lineage>
</organism>
<sequence length="90" mass="9801">MTGHRVIARYRGRVQGVGFRATVLHHGSGLDVHGFVRNEPDGSVLLDVDGSKAHLNELLNRIETRPAGSIDDCDVTWQPSLGRDHGFSIG</sequence>
<accession>A0ABT7PS37</accession>
<feature type="active site" evidence="4">
    <location>
        <position position="38"/>
    </location>
</feature>
<evidence type="ECO:0000256" key="3">
    <source>
        <dbReference type="ARBA" id="ARBA00047645"/>
    </source>
</evidence>
<protein>
    <recommendedName>
        <fullName evidence="2 4">acylphosphatase</fullName>
        <ecNumber evidence="2 4">3.6.1.7</ecNumber>
    </recommendedName>
</protein>
<dbReference type="PANTHER" id="PTHR47268">
    <property type="entry name" value="ACYLPHOSPHATASE"/>
    <property type="match status" value="1"/>
</dbReference>
<keyword evidence="4" id="KW-0378">Hydrolase</keyword>
<dbReference type="SUPFAM" id="SSF54975">
    <property type="entry name" value="Acylphosphatase/BLUF domain-like"/>
    <property type="match status" value="1"/>
</dbReference>
<evidence type="ECO:0000313" key="7">
    <source>
        <dbReference type="EMBL" id="MDM4019299.1"/>
    </source>
</evidence>
<feature type="domain" description="Acylphosphatase-like" evidence="6">
    <location>
        <begin position="5"/>
        <end position="90"/>
    </location>
</feature>
<gene>
    <name evidence="7" type="ORF">QTN89_27840</name>
</gene>
<dbReference type="PANTHER" id="PTHR47268:SF4">
    <property type="entry name" value="ACYLPHOSPHATASE"/>
    <property type="match status" value="1"/>
</dbReference>
<dbReference type="RefSeq" id="WP_289167388.1">
    <property type="nucleotide sequence ID" value="NZ_JASZZN010000035.1"/>
</dbReference>
<dbReference type="InterPro" id="IPR020456">
    <property type="entry name" value="Acylphosphatase"/>
</dbReference>
<comment type="similarity">
    <text evidence="1 5">Belongs to the acylphosphatase family.</text>
</comment>
<dbReference type="InterPro" id="IPR001792">
    <property type="entry name" value="Acylphosphatase-like_dom"/>
</dbReference>
<dbReference type="Proteomes" id="UP001239462">
    <property type="component" value="Unassembled WGS sequence"/>
</dbReference>
<evidence type="ECO:0000313" key="8">
    <source>
        <dbReference type="Proteomes" id="UP001239462"/>
    </source>
</evidence>
<dbReference type="Pfam" id="PF00708">
    <property type="entry name" value="Acylphosphatase"/>
    <property type="match status" value="1"/>
</dbReference>
<comment type="catalytic activity">
    <reaction evidence="3 4">
        <text>an acyl phosphate + H2O = a carboxylate + phosphate + H(+)</text>
        <dbReference type="Rhea" id="RHEA:14965"/>
        <dbReference type="ChEBI" id="CHEBI:15377"/>
        <dbReference type="ChEBI" id="CHEBI:15378"/>
        <dbReference type="ChEBI" id="CHEBI:29067"/>
        <dbReference type="ChEBI" id="CHEBI:43474"/>
        <dbReference type="ChEBI" id="CHEBI:59918"/>
        <dbReference type="EC" id="3.6.1.7"/>
    </reaction>
</comment>
<name>A0ABT7PS37_9BACT</name>
<evidence type="ECO:0000259" key="6">
    <source>
        <dbReference type="PROSITE" id="PS51160"/>
    </source>
</evidence>
<feature type="active site" evidence="4">
    <location>
        <position position="20"/>
    </location>
</feature>
<dbReference type="PROSITE" id="PS00151">
    <property type="entry name" value="ACYLPHOSPHATASE_2"/>
    <property type="match status" value="1"/>
</dbReference>
<evidence type="ECO:0000256" key="1">
    <source>
        <dbReference type="ARBA" id="ARBA00005614"/>
    </source>
</evidence>
<reference evidence="7 8" key="1">
    <citation type="submission" date="2023-06" db="EMBL/GenBank/DDBJ databases">
        <title>Roseiconus lacunae JC819 isolated from Gulf of Mannar region, Tamil Nadu.</title>
        <authorList>
            <person name="Pk S."/>
            <person name="Ch S."/>
            <person name="Ch V.R."/>
        </authorList>
    </citation>
    <scope>NUCLEOTIDE SEQUENCE [LARGE SCALE GENOMIC DNA]</scope>
    <source>
        <strain evidence="7 8">JC819</strain>
    </source>
</reference>
<dbReference type="Gene3D" id="3.30.70.100">
    <property type="match status" value="1"/>
</dbReference>
<evidence type="ECO:0000256" key="5">
    <source>
        <dbReference type="RuleBase" id="RU004168"/>
    </source>
</evidence>
<dbReference type="PROSITE" id="PS51160">
    <property type="entry name" value="ACYLPHOSPHATASE_3"/>
    <property type="match status" value="1"/>
</dbReference>
<comment type="caution">
    <text evidence="7">The sequence shown here is derived from an EMBL/GenBank/DDBJ whole genome shotgun (WGS) entry which is preliminary data.</text>
</comment>
<proteinExistence type="inferred from homology"/>
<dbReference type="InterPro" id="IPR036046">
    <property type="entry name" value="Acylphosphatase-like_dom_sf"/>
</dbReference>
<dbReference type="InterPro" id="IPR017968">
    <property type="entry name" value="Acylphosphatase_CS"/>
</dbReference>
<dbReference type="EC" id="3.6.1.7" evidence="2 4"/>
<evidence type="ECO:0000256" key="4">
    <source>
        <dbReference type="PROSITE-ProRule" id="PRU00520"/>
    </source>
</evidence>